<name>A0A2V3VF83_9BACI</name>
<dbReference type="InterPro" id="IPR004360">
    <property type="entry name" value="Glyas_Fos-R_dOase_dom"/>
</dbReference>
<feature type="domain" description="Glyoxalase/fosfomycin resistance/dioxygenase" evidence="1">
    <location>
        <begin position="12"/>
        <end position="138"/>
    </location>
</feature>
<gene>
    <name evidence="2" type="ORF">DFR56_12813</name>
</gene>
<evidence type="ECO:0000259" key="1">
    <source>
        <dbReference type="Pfam" id="PF00903"/>
    </source>
</evidence>
<sequence length="144" mass="16026">MIVTIQPYLTMNGNGQEAVTFYEDALDAKVLAMHTFGEFHNNAETPMPDDVKNRVMNAQLAVGDTKLMISDTYPGPHEESYQLGNQVTIALMVSSVEKSQEVFNKLQDGGKVTMPLQETFWSPSYGQVTDKFGVIWQVSTEVSE</sequence>
<protein>
    <submittedName>
        <fullName evidence="2">PhnB protein</fullName>
    </submittedName>
</protein>
<dbReference type="PANTHER" id="PTHR33990:SF1">
    <property type="entry name" value="PROTEIN YJDN"/>
    <property type="match status" value="1"/>
</dbReference>
<reference evidence="2 3" key="1">
    <citation type="submission" date="2018-05" db="EMBL/GenBank/DDBJ databases">
        <title>Genomic Encyclopedia of Type Strains, Phase IV (KMG-IV): sequencing the most valuable type-strain genomes for metagenomic binning, comparative biology and taxonomic classification.</title>
        <authorList>
            <person name="Goeker M."/>
        </authorList>
    </citation>
    <scope>NUCLEOTIDE SEQUENCE [LARGE SCALE GENOMIC DNA]</scope>
    <source>
        <strain evidence="2 3">DSM 28556</strain>
    </source>
</reference>
<dbReference type="Pfam" id="PF00903">
    <property type="entry name" value="Glyoxalase"/>
    <property type="match status" value="1"/>
</dbReference>
<organism evidence="2 3">
    <name type="scientific">Pseudogracilibacillus auburnensis</name>
    <dbReference type="NCBI Taxonomy" id="1494959"/>
    <lineage>
        <taxon>Bacteria</taxon>
        <taxon>Bacillati</taxon>
        <taxon>Bacillota</taxon>
        <taxon>Bacilli</taxon>
        <taxon>Bacillales</taxon>
        <taxon>Bacillaceae</taxon>
        <taxon>Pseudogracilibacillus</taxon>
    </lineage>
</organism>
<dbReference type="PANTHER" id="PTHR33990">
    <property type="entry name" value="PROTEIN YJDN-RELATED"/>
    <property type="match status" value="1"/>
</dbReference>
<dbReference type="AlphaFoldDB" id="A0A2V3VF83"/>
<dbReference type="InterPro" id="IPR028973">
    <property type="entry name" value="PhnB-like"/>
</dbReference>
<dbReference type="Gene3D" id="3.10.180.10">
    <property type="entry name" value="2,3-Dihydroxybiphenyl 1,2-Dioxygenase, domain 1"/>
    <property type="match status" value="1"/>
</dbReference>
<dbReference type="RefSeq" id="WP_110397616.1">
    <property type="nucleotide sequence ID" value="NZ_JBHUHB010000001.1"/>
</dbReference>
<keyword evidence="3" id="KW-1185">Reference proteome</keyword>
<dbReference type="OrthoDB" id="9795306at2"/>
<proteinExistence type="predicted"/>
<dbReference type="SUPFAM" id="SSF54593">
    <property type="entry name" value="Glyoxalase/Bleomycin resistance protein/Dihydroxybiphenyl dioxygenase"/>
    <property type="match status" value="1"/>
</dbReference>
<dbReference type="CDD" id="cd06588">
    <property type="entry name" value="PhnB_like"/>
    <property type="match status" value="1"/>
</dbReference>
<comment type="caution">
    <text evidence="2">The sequence shown here is derived from an EMBL/GenBank/DDBJ whole genome shotgun (WGS) entry which is preliminary data.</text>
</comment>
<accession>A0A2V3VF83</accession>
<evidence type="ECO:0000313" key="3">
    <source>
        <dbReference type="Proteomes" id="UP000247978"/>
    </source>
</evidence>
<evidence type="ECO:0000313" key="2">
    <source>
        <dbReference type="EMBL" id="PXW80397.1"/>
    </source>
</evidence>
<dbReference type="EMBL" id="QJJQ01000028">
    <property type="protein sequence ID" value="PXW80397.1"/>
    <property type="molecule type" value="Genomic_DNA"/>
</dbReference>
<dbReference type="Proteomes" id="UP000247978">
    <property type="component" value="Unassembled WGS sequence"/>
</dbReference>
<dbReference type="InterPro" id="IPR029068">
    <property type="entry name" value="Glyas_Bleomycin-R_OHBP_Dase"/>
</dbReference>